<dbReference type="AlphaFoldDB" id="A0A0E0F4S6"/>
<reference evidence="1" key="1">
    <citation type="submission" date="2015-04" db="UniProtKB">
        <authorList>
            <consortium name="EnsemblPlants"/>
        </authorList>
    </citation>
    <scope>IDENTIFICATION</scope>
</reference>
<protein>
    <submittedName>
        <fullName evidence="1">Uncharacterized protein</fullName>
    </submittedName>
</protein>
<dbReference type="Proteomes" id="UP000008021">
    <property type="component" value="Chromosome 11"/>
</dbReference>
<evidence type="ECO:0000313" key="2">
    <source>
        <dbReference type="Proteomes" id="UP000008021"/>
    </source>
</evidence>
<keyword evidence="2" id="KW-1185">Reference proteome</keyword>
<reference evidence="1" key="2">
    <citation type="submission" date="2018-05" db="EMBL/GenBank/DDBJ databases">
        <title>OmerRS3 (Oryza meridionalis Reference Sequence Version 3).</title>
        <authorList>
            <person name="Zhang J."/>
            <person name="Kudrna D."/>
            <person name="Lee S."/>
            <person name="Talag J."/>
            <person name="Welchert J."/>
            <person name="Wing R.A."/>
        </authorList>
    </citation>
    <scope>NUCLEOTIDE SEQUENCE [LARGE SCALE GENOMIC DNA]</scope>
    <source>
        <strain evidence="1">cv. OR44</strain>
    </source>
</reference>
<accession>A0A0E0F4S6</accession>
<proteinExistence type="predicted"/>
<evidence type="ECO:0000313" key="1">
    <source>
        <dbReference type="EnsemblPlants" id="OMERI11G08680.1"/>
    </source>
</evidence>
<dbReference type="Gramene" id="OMERI11G08680.1">
    <property type="protein sequence ID" value="OMERI11G08680.1"/>
    <property type="gene ID" value="OMERI11G08680"/>
</dbReference>
<dbReference type="EnsemblPlants" id="OMERI11G08680.1">
    <property type="protein sequence ID" value="OMERI11G08680.1"/>
    <property type="gene ID" value="OMERI11G08680"/>
</dbReference>
<dbReference type="HOGENOM" id="CLU_2835479_0_0_1"/>
<sequence>MVGAAAPVNSDSFPCPGGHDRELAEAILLLSKIPSNQVGDSIKEERLFDAVDRLLSFVTELRSRSV</sequence>
<name>A0A0E0F4S6_9ORYZ</name>
<dbReference type="eggNOG" id="KOG0497">
    <property type="taxonomic scope" value="Eukaryota"/>
</dbReference>
<organism evidence="1">
    <name type="scientific">Oryza meridionalis</name>
    <dbReference type="NCBI Taxonomy" id="40149"/>
    <lineage>
        <taxon>Eukaryota</taxon>
        <taxon>Viridiplantae</taxon>
        <taxon>Streptophyta</taxon>
        <taxon>Embryophyta</taxon>
        <taxon>Tracheophyta</taxon>
        <taxon>Spermatophyta</taxon>
        <taxon>Magnoliopsida</taxon>
        <taxon>Liliopsida</taxon>
        <taxon>Poales</taxon>
        <taxon>Poaceae</taxon>
        <taxon>BOP clade</taxon>
        <taxon>Oryzoideae</taxon>
        <taxon>Oryzeae</taxon>
        <taxon>Oryzinae</taxon>
        <taxon>Oryza</taxon>
    </lineage>
</organism>